<keyword evidence="3" id="KW-1185">Reference proteome</keyword>
<evidence type="ECO:0000313" key="2">
    <source>
        <dbReference type="EMBL" id="GFX86158.1"/>
    </source>
</evidence>
<dbReference type="Proteomes" id="UP000887159">
    <property type="component" value="Unassembled WGS sequence"/>
</dbReference>
<name>A0A8X6USM9_TRICX</name>
<dbReference type="AlphaFoldDB" id="A0A8X6USM9"/>
<gene>
    <name evidence="2" type="primary">NCL1_22128</name>
    <name evidence="2" type="ORF">TNCV_2560401</name>
</gene>
<dbReference type="EMBL" id="BMAU01021004">
    <property type="protein sequence ID" value="GFX86158.1"/>
    <property type="molecule type" value="Genomic_DNA"/>
</dbReference>
<keyword evidence="1" id="KW-1133">Transmembrane helix</keyword>
<sequence>MRFYQDPVIQHKWTIAPASIIIFRPLFMSEGVNMNVALFSCTRAFGHVIWNHGQVTWSTPELRPPLLTTTPYQREDVSALDRFNVHRCPTRRWYWARTHDMPAMVGYLNYWATAAPAPFLCLAFLFCLASSNNLSISLTANSALSDIITYF</sequence>
<reference evidence="2" key="1">
    <citation type="submission" date="2020-08" db="EMBL/GenBank/DDBJ databases">
        <title>Multicomponent nature underlies the extraordinary mechanical properties of spider dragline silk.</title>
        <authorList>
            <person name="Kono N."/>
            <person name="Nakamura H."/>
            <person name="Mori M."/>
            <person name="Yoshida Y."/>
            <person name="Ohtoshi R."/>
            <person name="Malay A.D."/>
            <person name="Moran D.A.P."/>
            <person name="Tomita M."/>
            <person name="Numata K."/>
            <person name="Arakawa K."/>
        </authorList>
    </citation>
    <scope>NUCLEOTIDE SEQUENCE</scope>
</reference>
<comment type="caution">
    <text evidence="2">The sequence shown here is derived from an EMBL/GenBank/DDBJ whole genome shotgun (WGS) entry which is preliminary data.</text>
</comment>
<keyword evidence="1" id="KW-0812">Transmembrane</keyword>
<proteinExistence type="predicted"/>
<evidence type="ECO:0000313" key="3">
    <source>
        <dbReference type="Proteomes" id="UP000887159"/>
    </source>
</evidence>
<keyword evidence="1" id="KW-0472">Membrane</keyword>
<feature type="transmembrane region" description="Helical" evidence="1">
    <location>
        <begin position="110"/>
        <end position="129"/>
    </location>
</feature>
<organism evidence="2 3">
    <name type="scientific">Trichonephila clavipes</name>
    <name type="common">Golden silk orbweaver</name>
    <name type="synonym">Nephila clavipes</name>
    <dbReference type="NCBI Taxonomy" id="2585209"/>
    <lineage>
        <taxon>Eukaryota</taxon>
        <taxon>Metazoa</taxon>
        <taxon>Ecdysozoa</taxon>
        <taxon>Arthropoda</taxon>
        <taxon>Chelicerata</taxon>
        <taxon>Arachnida</taxon>
        <taxon>Araneae</taxon>
        <taxon>Araneomorphae</taxon>
        <taxon>Entelegynae</taxon>
        <taxon>Araneoidea</taxon>
        <taxon>Nephilidae</taxon>
        <taxon>Trichonephila</taxon>
    </lineage>
</organism>
<accession>A0A8X6USM9</accession>
<evidence type="ECO:0000256" key="1">
    <source>
        <dbReference type="SAM" id="Phobius"/>
    </source>
</evidence>
<protein>
    <submittedName>
        <fullName evidence="2">Uncharacterized protein</fullName>
    </submittedName>
</protein>